<evidence type="ECO:0008006" key="4">
    <source>
        <dbReference type="Google" id="ProtNLM"/>
    </source>
</evidence>
<reference evidence="2 3" key="1">
    <citation type="submission" date="2023-08" db="EMBL/GenBank/DDBJ databases">
        <authorList>
            <person name="Sharma P."/>
            <person name="Verma V."/>
            <person name="Mohan M.K."/>
            <person name="Dubey A.K."/>
        </authorList>
    </citation>
    <scope>NUCLEOTIDE SEQUENCE [LARGE SCALE GENOMIC DNA]</scope>
    <source>
        <strain evidence="2 3">ADP4</strain>
    </source>
</reference>
<proteinExistence type="predicted"/>
<protein>
    <recommendedName>
        <fullName evidence="4">Secreted protein</fullName>
    </recommendedName>
</protein>
<keyword evidence="1" id="KW-0732">Signal</keyword>
<dbReference type="Proteomes" id="UP001348265">
    <property type="component" value="Unassembled WGS sequence"/>
</dbReference>
<evidence type="ECO:0000313" key="2">
    <source>
        <dbReference type="EMBL" id="MEF3119097.1"/>
    </source>
</evidence>
<feature type="chain" id="PRO_5045569386" description="Secreted protein" evidence="1">
    <location>
        <begin position="30"/>
        <end position="317"/>
    </location>
</feature>
<organism evidence="2 3">
    <name type="scientific">Streptomyces chrestomyceticus</name>
    <dbReference type="NCBI Taxonomy" id="68185"/>
    <lineage>
        <taxon>Bacteria</taxon>
        <taxon>Bacillati</taxon>
        <taxon>Actinomycetota</taxon>
        <taxon>Actinomycetes</taxon>
        <taxon>Kitasatosporales</taxon>
        <taxon>Streptomycetaceae</taxon>
        <taxon>Streptomyces</taxon>
    </lineage>
</organism>
<gene>
    <name evidence="2" type="ORF">RB636_38730</name>
</gene>
<dbReference type="RefSeq" id="WP_331789943.1">
    <property type="nucleotide sequence ID" value="NZ_JAVFKM010000037.1"/>
</dbReference>
<dbReference type="EMBL" id="JAVFKM010000037">
    <property type="protein sequence ID" value="MEF3119097.1"/>
    <property type="molecule type" value="Genomic_DNA"/>
</dbReference>
<keyword evidence="3" id="KW-1185">Reference proteome</keyword>
<evidence type="ECO:0000313" key="3">
    <source>
        <dbReference type="Proteomes" id="UP001348265"/>
    </source>
</evidence>
<evidence type="ECO:0000256" key="1">
    <source>
        <dbReference type="SAM" id="SignalP"/>
    </source>
</evidence>
<name>A0ABU7X5P9_9ACTN</name>
<comment type="caution">
    <text evidence="2">The sequence shown here is derived from an EMBL/GenBank/DDBJ whole genome shotgun (WGS) entry which is preliminary data.</text>
</comment>
<feature type="signal peptide" evidence="1">
    <location>
        <begin position="1"/>
        <end position="29"/>
    </location>
</feature>
<sequence length="317" mass="33033">MRMIKIRYTAAATALACTAALVAAQSATARPTHRPTPAPAPAWQKVGDGITSGISGLAVVPGSRAGRTDLLAARDNKDPGENRLALIRLRPGDRPQVRPLAWRGSRIPVDLEALDAVPGRPGEYVALASDGTGYHLRLDTGAGAARVLGTFTVPGASEDDNYEGFALSAQGHRLVAVWADRGEDSRPGTLHAARLDLTRRAFSAPTTATFRAPYPAENVRHISDLKISASGALKVSAASDHGDDGPFDSALYDAGTVSVDGRGTVRLSVRKAPKPLGRYAGHKIEALACLPHSRHGVLGTDDENVGGALRAVVGGPC</sequence>
<accession>A0ABU7X5P9</accession>